<evidence type="ECO:0000256" key="1">
    <source>
        <dbReference type="ARBA" id="ARBA00004196"/>
    </source>
</evidence>
<evidence type="ECO:0000259" key="5">
    <source>
        <dbReference type="Pfam" id="PF25917"/>
    </source>
</evidence>
<feature type="domain" description="Multidrug resistance protein MdtA-like barrel-sandwich hybrid" evidence="5">
    <location>
        <begin position="68"/>
        <end position="210"/>
    </location>
</feature>
<comment type="similarity">
    <text evidence="2">Belongs to the membrane fusion protein (MFP) (TC 8.A.1) family.</text>
</comment>
<evidence type="ECO:0000259" key="7">
    <source>
        <dbReference type="Pfam" id="PF25967"/>
    </source>
</evidence>
<dbReference type="Gene3D" id="2.40.50.100">
    <property type="match status" value="1"/>
</dbReference>
<dbReference type="PROSITE" id="PS51257">
    <property type="entry name" value="PROKAR_LIPOPROTEIN"/>
    <property type="match status" value="1"/>
</dbReference>
<dbReference type="AlphaFoldDB" id="A0A369XKR4"/>
<dbReference type="PANTHER" id="PTHR30158:SF3">
    <property type="entry name" value="MULTIDRUG EFFLUX PUMP SUBUNIT ACRA-RELATED"/>
    <property type="match status" value="1"/>
</dbReference>
<dbReference type="GO" id="GO:0046677">
    <property type="term" value="P:response to antibiotic"/>
    <property type="evidence" value="ECO:0007669"/>
    <property type="project" value="TreeGrafter"/>
</dbReference>
<dbReference type="EMBL" id="QPGA01000015">
    <property type="protein sequence ID" value="RDE50723.1"/>
    <property type="molecule type" value="Genomic_DNA"/>
</dbReference>
<dbReference type="SUPFAM" id="SSF111369">
    <property type="entry name" value="HlyD-like secretion proteins"/>
    <property type="match status" value="1"/>
</dbReference>
<dbReference type="NCBIfam" id="TIGR01730">
    <property type="entry name" value="RND_mfp"/>
    <property type="match status" value="1"/>
</dbReference>
<dbReference type="InterPro" id="IPR058625">
    <property type="entry name" value="MdtA-like_BSH"/>
</dbReference>
<name>A0A369XKR4_9PROT</name>
<dbReference type="GO" id="GO:0005886">
    <property type="term" value="C:plasma membrane"/>
    <property type="evidence" value="ECO:0007669"/>
    <property type="project" value="UniProtKB-SubCell"/>
</dbReference>
<dbReference type="Pfam" id="PF25917">
    <property type="entry name" value="BSH_RND"/>
    <property type="match status" value="1"/>
</dbReference>
<feature type="domain" description="Multidrug resistance protein MdtA-like alpha-helical hairpin" evidence="4">
    <location>
        <begin position="107"/>
        <end position="177"/>
    </location>
</feature>
<keyword evidence="3" id="KW-0732">Signal</keyword>
<dbReference type="Gene3D" id="2.40.420.20">
    <property type="match status" value="1"/>
</dbReference>
<feature type="signal peptide" evidence="3">
    <location>
        <begin position="1"/>
        <end position="23"/>
    </location>
</feature>
<dbReference type="Gene3D" id="2.40.30.170">
    <property type="match status" value="1"/>
</dbReference>
<dbReference type="FunFam" id="2.40.420.20:FF:000001">
    <property type="entry name" value="Efflux RND transporter periplasmic adaptor subunit"/>
    <property type="match status" value="1"/>
</dbReference>
<dbReference type="InterPro" id="IPR058624">
    <property type="entry name" value="MdtA-like_HH"/>
</dbReference>
<feature type="domain" description="Multidrug resistance protein MdtA-like beta-barrel" evidence="6">
    <location>
        <begin position="214"/>
        <end position="304"/>
    </location>
</feature>
<dbReference type="Gene3D" id="1.10.287.470">
    <property type="entry name" value="Helix hairpin bin"/>
    <property type="match status" value="1"/>
</dbReference>
<evidence type="ECO:0000256" key="3">
    <source>
        <dbReference type="SAM" id="SignalP"/>
    </source>
</evidence>
<reference evidence="8 9" key="1">
    <citation type="submission" date="2018-05" db="EMBL/GenBank/DDBJ databases">
        <title>Integrated omic analyses show evidence that a Ca. Accumulibacter phosphatis strain performs denitrification under micro-aerobic conditions.</title>
        <authorList>
            <person name="Camejo P.Y."/>
            <person name="Katherine M.D."/>
            <person name="Daniel N.R."/>
        </authorList>
    </citation>
    <scope>NUCLEOTIDE SEQUENCE [LARGE SCALE GENOMIC DNA]</scope>
    <source>
        <strain evidence="8">UW-LDO-IC</strain>
    </source>
</reference>
<evidence type="ECO:0000313" key="8">
    <source>
        <dbReference type="EMBL" id="RDE50723.1"/>
    </source>
</evidence>
<sequence>MNLPSRRPSPSLVFALASAMALAACSDGGPQQAAGGAPAATPVGVIVASTEAVRLTTELPGRTAAYMVAEVRPQVGGIVQQRMFTEGSEVKEGQTLYQIDPASYRATLESAKAGLSRAEANLYAVRLKAQRYADLGKKGMISKQADDDTVAALKQAEADVVSAQAALVKARIDLAYTRVPSPIAGRSGRSSVTAGALVTANQADALTTIQQLDPIYVDLTQSSVELLRLKRDLADGTLQQLAEQVVPVRLLLEDGSEYAASGRLAFSGISVDTDTGSVTLRAVFPNPQGELLPGMYVRARIAQGEIEKAILVPHAAVTHDRRGNAVVMVVGAEDKVETRQVTTPRSIGDKWLVSAGLAAGDRIIVDGLQKIRPGAAVTVTVLDAGAGAGASASAAAPAAAAK</sequence>
<evidence type="ECO:0000313" key="9">
    <source>
        <dbReference type="Proteomes" id="UP000253831"/>
    </source>
</evidence>
<evidence type="ECO:0000259" key="4">
    <source>
        <dbReference type="Pfam" id="PF25876"/>
    </source>
</evidence>
<dbReference type="Pfam" id="PF25876">
    <property type="entry name" value="HH_MFP_RND"/>
    <property type="match status" value="1"/>
</dbReference>
<evidence type="ECO:0000259" key="6">
    <source>
        <dbReference type="Pfam" id="PF25944"/>
    </source>
</evidence>
<comment type="subcellular location">
    <subcellularLocation>
        <location evidence="1">Cell envelope</location>
    </subcellularLocation>
</comment>
<dbReference type="InterPro" id="IPR058626">
    <property type="entry name" value="MdtA-like_b-barrel"/>
</dbReference>
<comment type="caution">
    <text evidence="8">The sequence shown here is derived from an EMBL/GenBank/DDBJ whole genome shotgun (WGS) entry which is preliminary data.</text>
</comment>
<gene>
    <name evidence="8" type="ORF">DVS81_09645</name>
</gene>
<feature type="chain" id="PRO_5017009293" evidence="3">
    <location>
        <begin position="24"/>
        <end position="402"/>
    </location>
</feature>
<dbReference type="Pfam" id="PF25944">
    <property type="entry name" value="Beta-barrel_RND"/>
    <property type="match status" value="1"/>
</dbReference>
<dbReference type="Proteomes" id="UP000253831">
    <property type="component" value="Unassembled WGS sequence"/>
</dbReference>
<dbReference type="GO" id="GO:0022857">
    <property type="term" value="F:transmembrane transporter activity"/>
    <property type="evidence" value="ECO:0007669"/>
    <property type="project" value="InterPro"/>
</dbReference>
<protein>
    <submittedName>
        <fullName evidence="8">Efflux RND transporter periplasmic adaptor subunit</fullName>
    </submittedName>
</protein>
<dbReference type="InterPro" id="IPR058627">
    <property type="entry name" value="MdtA-like_C"/>
</dbReference>
<dbReference type="InterPro" id="IPR006143">
    <property type="entry name" value="RND_pump_MFP"/>
</dbReference>
<dbReference type="Pfam" id="PF25967">
    <property type="entry name" value="RND-MFP_C"/>
    <property type="match status" value="1"/>
</dbReference>
<organism evidence="8 9">
    <name type="scientific">Candidatus Accumulibacter meliphilus</name>
    <dbReference type="NCBI Taxonomy" id="2211374"/>
    <lineage>
        <taxon>Bacteria</taxon>
        <taxon>Pseudomonadati</taxon>
        <taxon>Pseudomonadota</taxon>
        <taxon>Betaproteobacteria</taxon>
        <taxon>Candidatus Accumulibacter</taxon>
    </lineage>
</organism>
<proteinExistence type="inferred from homology"/>
<accession>A0A369XKR4</accession>
<dbReference type="PANTHER" id="PTHR30158">
    <property type="entry name" value="ACRA/E-RELATED COMPONENT OF DRUG EFFLUX TRANSPORTER"/>
    <property type="match status" value="1"/>
</dbReference>
<evidence type="ECO:0000256" key="2">
    <source>
        <dbReference type="ARBA" id="ARBA00009477"/>
    </source>
</evidence>
<feature type="domain" description="Multidrug resistance protein MdtA-like C-terminal permuted SH3" evidence="7">
    <location>
        <begin position="309"/>
        <end position="370"/>
    </location>
</feature>